<evidence type="ECO:0000313" key="2">
    <source>
        <dbReference type="EMBL" id="GAF02988.1"/>
    </source>
</evidence>
<dbReference type="EMBL" id="BAMD01000016">
    <property type="protein sequence ID" value="GAF02988.1"/>
    <property type="molecule type" value="Genomic_DNA"/>
</dbReference>
<evidence type="ECO:0000256" key="1">
    <source>
        <dbReference type="SAM" id="MobiDB-lite"/>
    </source>
</evidence>
<protein>
    <submittedName>
        <fullName evidence="2">Uncharacterized protein</fullName>
    </submittedName>
</protein>
<feature type="compositionally biased region" description="Polar residues" evidence="1">
    <location>
        <begin position="22"/>
        <end position="37"/>
    </location>
</feature>
<accession>W7Y5V9</accession>
<keyword evidence="3" id="KW-1185">Reference proteome</keyword>
<gene>
    <name evidence="2" type="ORF">JCM21142_41640</name>
</gene>
<name>W7Y5V9_9BACT</name>
<proteinExistence type="predicted"/>
<dbReference type="STRING" id="869213.GCA_000517085_02364"/>
<evidence type="ECO:0000313" key="3">
    <source>
        <dbReference type="Proteomes" id="UP000019402"/>
    </source>
</evidence>
<dbReference type="AlphaFoldDB" id="W7Y5V9"/>
<comment type="caution">
    <text evidence="2">The sequence shown here is derived from an EMBL/GenBank/DDBJ whole genome shotgun (WGS) entry which is preliminary data.</text>
</comment>
<reference evidence="2 3" key="1">
    <citation type="journal article" date="2014" name="Genome Announc.">
        <title>Draft Genome Sequence of Cytophaga fermentans JCM 21142T, a Facultative Anaerobe Isolated from Marine Mud.</title>
        <authorList>
            <person name="Starns D."/>
            <person name="Oshima K."/>
            <person name="Suda W."/>
            <person name="Iino T."/>
            <person name="Yuki M."/>
            <person name="Inoue J."/>
            <person name="Kitamura K."/>
            <person name="Iida T."/>
            <person name="Darby A."/>
            <person name="Hattori M."/>
            <person name="Ohkuma M."/>
        </authorList>
    </citation>
    <scope>NUCLEOTIDE SEQUENCE [LARGE SCALE GENOMIC DNA]</scope>
    <source>
        <strain evidence="2 3">JCM 21142</strain>
    </source>
</reference>
<dbReference type="Proteomes" id="UP000019402">
    <property type="component" value="Unassembled WGS sequence"/>
</dbReference>
<organism evidence="2 3">
    <name type="scientific">Saccharicrinis fermentans DSM 9555 = JCM 21142</name>
    <dbReference type="NCBI Taxonomy" id="869213"/>
    <lineage>
        <taxon>Bacteria</taxon>
        <taxon>Pseudomonadati</taxon>
        <taxon>Bacteroidota</taxon>
        <taxon>Bacteroidia</taxon>
        <taxon>Marinilabiliales</taxon>
        <taxon>Marinilabiliaceae</taxon>
        <taxon>Saccharicrinis</taxon>
    </lineage>
</organism>
<feature type="region of interest" description="Disordered" evidence="1">
    <location>
        <begin position="19"/>
        <end position="53"/>
    </location>
</feature>
<sequence>MRWDFFYYMALAKPELLPAGLTQGSNHNTVTPQQPHYKQNKNEESSNSRRRWF</sequence>